<keyword evidence="2" id="KW-1185">Reference proteome</keyword>
<name>A0A397RZA5_9MOLU</name>
<reference evidence="1 2" key="1">
    <citation type="submission" date="2018-08" db="EMBL/GenBank/DDBJ databases">
        <title>Genomic Encyclopedia of Archaeal and Bacterial Type Strains, Phase II (KMG-II): from individual species to whole genera.</title>
        <authorList>
            <person name="Goeker M."/>
        </authorList>
    </citation>
    <scope>NUCLEOTIDE SEQUENCE [LARGE SCALE GENOMIC DNA]</scope>
    <source>
        <strain evidence="1 2">ATCC 27112</strain>
    </source>
</reference>
<sequence>MSITEETIRRRKEINTDLNIIGAGMGGEVHKELKELLAHELWINGKISHNEYINLIHNYVESFRKEKQWLQKKKKLEEEKSLKRTQILQELVLEKKLIHPLITFQRLENGLMGKFNLMNIKKQ</sequence>
<protein>
    <submittedName>
        <fullName evidence="1">Uncharacterized protein</fullName>
    </submittedName>
</protein>
<proteinExistence type="predicted"/>
<accession>A0A397RZA5</accession>
<evidence type="ECO:0000313" key="2">
    <source>
        <dbReference type="Proteomes" id="UP000266506"/>
    </source>
</evidence>
<evidence type="ECO:0000313" key="1">
    <source>
        <dbReference type="EMBL" id="RIA77896.1"/>
    </source>
</evidence>
<dbReference type="Proteomes" id="UP000266506">
    <property type="component" value="Unassembled WGS sequence"/>
</dbReference>
<comment type="caution">
    <text evidence="1">The sequence shown here is derived from an EMBL/GenBank/DDBJ whole genome shotgun (WGS) entry which is preliminary data.</text>
</comment>
<organism evidence="1 2">
    <name type="scientific">Anaeroplasma bactoclasticum</name>
    <dbReference type="NCBI Taxonomy" id="2088"/>
    <lineage>
        <taxon>Bacteria</taxon>
        <taxon>Bacillati</taxon>
        <taxon>Mycoplasmatota</taxon>
        <taxon>Mollicutes</taxon>
        <taxon>Anaeroplasmatales</taxon>
        <taxon>Anaeroplasmataceae</taxon>
        <taxon>Anaeroplasma</taxon>
    </lineage>
</organism>
<dbReference type="EMBL" id="QXEV01000005">
    <property type="protein sequence ID" value="RIA77896.1"/>
    <property type="molecule type" value="Genomic_DNA"/>
</dbReference>
<gene>
    <name evidence="1" type="ORF">EI71_00679</name>
</gene>
<dbReference type="AlphaFoldDB" id="A0A397RZA5"/>
<dbReference type="InParanoid" id="A0A397RZA5"/>